<dbReference type="GO" id="GO:0000917">
    <property type="term" value="P:division septum assembly"/>
    <property type="evidence" value="ECO:0007669"/>
    <property type="project" value="UniProtKB-KW"/>
</dbReference>
<dbReference type="GO" id="GO:0000902">
    <property type="term" value="P:cell morphogenesis"/>
    <property type="evidence" value="ECO:0007669"/>
    <property type="project" value="InterPro"/>
</dbReference>
<keyword evidence="2 6" id="KW-0132">Cell division</keyword>
<gene>
    <name evidence="6 9" type="primary">minC</name>
    <name evidence="9" type="ORF">NCTC12993_04940</name>
</gene>
<evidence type="ECO:0000256" key="5">
    <source>
        <dbReference type="ARBA" id="ARBA00025606"/>
    </source>
</evidence>
<dbReference type="GO" id="GO:1901891">
    <property type="term" value="P:regulation of cell septum assembly"/>
    <property type="evidence" value="ECO:0007669"/>
    <property type="project" value="InterPro"/>
</dbReference>
<proteinExistence type="inferred from homology"/>
<dbReference type="FunFam" id="2.160.20.70:FF:000002">
    <property type="entry name" value="Probable septum site-determining protein MinC"/>
    <property type="match status" value="1"/>
</dbReference>
<dbReference type="AlphaFoldDB" id="A0A2X3EGK5"/>
<comment type="subunit">
    <text evidence="6">Interacts with MinD and FtsZ.</text>
</comment>
<comment type="function">
    <text evidence="5 6">Cell division inhibitor that blocks the formation of polar Z ring septums. Rapidly oscillates between the poles of the cell to destabilize FtsZ filaments that have formed before they mature into polar Z rings. Prevents FtsZ polymerization.</text>
</comment>
<keyword evidence="10" id="KW-1185">Reference proteome</keyword>
<evidence type="ECO:0000313" key="9">
    <source>
        <dbReference type="EMBL" id="VFS73382.1"/>
    </source>
</evidence>
<accession>A0A2X3EGK5</accession>
<reference evidence="9 10" key="1">
    <citation type="submission" date="2019-03" db="EMBL/GenBank/DDBJ databases">
        <authorList>
            <consortium name="Pathogen Informatics"/>
        </authorList>
    </citation>
    <scope>NUCLEOTIDE SEQUENCE [LARGE SCALE GENOMIC DNA]</scope>
    <source>
        <strain evidence="9 10">NCTC12993</strain>
    </source>
</reference>
<organism evidence="9 10">
    <name type="scientific">Kluyvera cryocrescens</name>
    <name type="common">Kluyvera citrophila</name>
    <dbReference type="NCBI Taxonomy" id="580"/>
    <lineage>
        <taxon>Bacteria</taxon>
        <taxon>Pseudomonadati</taxon>
        <taxon>Pseudomonadota</taxon>
        <taxon>Gammaproteobacteria</taxon>
        <taxon>Enterobacterales</taxon>
        <taxon>Enterobacteriaceae</taxon>
        <taxon>Kluyvera</taxon>
    </lineage>
</organism>
<evidence type="ECO:0000259" key="7">
    <source>
        <dbReference type="Pfam" id="PF03775"/>
    </source>
</evidence>
<dbReference type="InterPro" id="IPR036145">
    <property type="entry name" value="MinC_C_sf"/>
</dbReference>
<dbReference type="NCBIfam" id="TIGR01222">
    <property type="entry name" value="minC"/>
    <property type="match status" value="1"/>
</dbReference>
<feature type="domain" description="Septum formation inhibitor MinC C-terminal" evidence="7">
    <location>
        <begin position="163"/>
        <end position="263"/>
    </location>
</feature>
<evidence type="ECO:0000313" key="10">
    <source>
        <dbReference type="Proteomes" id="UP000401081"/>
    </source>
</evidence>
<evidence type="ECO:0000256" key="2">
    <source>
        <dbReference type="ARBA" id="ARBA00022618"/>
    </source>
</evidence>
<dbReference type="GO" id="GO:0051302">
    <property type="term" value="P:regulation of cell division"/>
    <property type="evidence" value="ECO:0007669"/>
    <property type="project" value="InterPro"/>
</dbReference>
<protein>
    <recommendedName>
        <fullName evidence="6">Probable septum site-determining protein MinC</fullName>
    </recommendedName>
</protein>
<evidence type="ECO:0000256" key="6">
    <source>
        <dbReference type="HAMAP-Rule" id="MF_00267"/>
    </source>
</evidence>
<dbReference type="InterPro" id="IPR016098">
    <property type="entry name" value="CAP/MinC_C"/>
</dbReference>
<evidence type="ECO:0000256" key="3">
    <source>
        <dbReference type="ARBA" id="ARBA00023210"/>
    </source>
</evidence>
<evidence type="ECO:0000256" key="1">
    <source>
        <dbReference type="ARBA" id="ARBA00006291"/>
    </source>
</evidence>
<dbReference type="Gene3D" id="3.30.70.260">
    <property type="match status" value="1"/>
</dbReference>
<dbReference type="HAMAP" id="MF_00267">
    <property type="entry name" value="MinC"/>
    <property type="match status" value="1"/>
</dbReference>
<dbReference type="Proteomes" id="UP000401081">
    <property type="component" value="Unassembled WGS sequence"/>
</dbReference>
<dbReference type="PANTHER" id="PTHR34108:SF1">
    <property type="entry name" value="SEPTUM SITE-DETERMINING PROTEIN MINC"/>
    <property type="match status" value="1"/>
</dbReference>
<dbReference type="InterPro" id="IPR005526">
    <property type="entry name" value="Septum_form_inhib_MinC_C"/>
</dbReference>
<dbReference type="PANTHER" id="PTHR34108">
    <property type="entry name" value="SEPTUM SITE-DETERMINING PROTEIN MINC"/>
    <property type="match status" value="1"/>
</dbReference>
<dbReference type="Pfam" id="PF03775">
    <property type="entry name" value="MinC_C"/>
    <property type="match status" value="1"/>
</dbReference>
<dbReference type="InterPro" id="IPR013033">
    <property type="entry name" value="MinC"/>
</dbReference>
<dbReference type="STRING" id="580.GCA_001266615_03601"/>
<dbReference type="EMBL" id="CAADJD010000022">
    <property type="protein sequence ID" value="VFS73382.1"/>
    <property type="molecule type" value="Genomic_DNA"/>
</dbReference>
<evidence type="ECO:0000256" key="4">
    <source>
        <dbReference type="ARBA" id="ARBA00023306"/>
    </source>
</evidence>
<comment type="similarity">
    <text evidence="1 6">Belongs to the MinC family.</text>
</comment>
<dbReference type="Pfam" id="PF05209">
    <property type="entry name" value="MinC_N"/>
    <property type="match status" value="1"/>
</dbReference>
<dbReference type="InterPro" id="IPR007874">
    <property type="entry name" value="MinC_N"/>
</dbReference>
<keyword evidence="3 6" id="KW-0717">Septation</keyword>
<keyword evidence="4 6" id="KW-0131">Cell cycle</keyword>
<feature type="domain" description="Septum formation inhibitor MinC N-terminal" evidence="8">
    <location>
        <begin position="38"/>
        <end position="106"/>
    </location>
</feature>
<sequence>MLEYISDYNMPDSLRNIIAHYAMVNSKLSKARMSNTPIELKGSSFTLSVVHLHDANAEVIRQALEDKVAQAPAFFRHAPVVVNVSRLEEFTQWRAIQQAIMSVGLRIVGVSGCKNPQFKAAIDQSGLPLLTEGKEKVARPQPVEPTPEPEPAPIVNAITKTRMIDTPVRSGQRIYAPNCDLIVTSNVSAGAELIADGNIHVYGMMRGRVLAGAGGDREAQVFCTHLAAELVSIAGEYWLSDKIPAEFYGKAARLRLDDNALTIQPLN</sequence>
<dbReference type="SUPFAM" id="SSF63848">
    <property type="entry name" value="Cell-division inhibitor MinC, C-terminal domain"/>
    <property type="match status" value="1"/>
</dbReference>
<evidence type="ECO:0000259" key="8">
    <source>
        <dbReference type="Pfam" id="PF05209"/>
    </source>
</evidence>
<name>A0A2X3EGK5_KLUCR</name>
<dbReference type="Gene3D" id="2.160.20.70">
    <property type="match status" value="1"/>
</dbReference>